<keyword evidence="1" id="KW-1133">Transmembrane helix</keyword>
<gene>
    <name evidence="2" type="ORF">SAMN04487960_10485</name>
    <name evidence="3" type="ORF">SAMN04487960_110184</name>
</gene>
<evidence type="ECO:0000256" key="1">
    <source>
        <dbReference type="SAM" id="Phobius"/>
    </source>
</evidence>
<reference evidence="3 4" key="1">
    <citation type="submission" date="2016-10" db="EMBL/GenBank/DDBJ databases">
        <authorList>
            <person name="de Groot N.N."/>
        </authorList>
    </citation>
    <scope>NUCLEOTIDE SEQUENCE [LARGE SCALE GENOMIC DNA]</scope>
    <source>
        <strain evidence="3 4">CGMCC 1.7059</strain>
    </source>
</reference>
<dbReference type="EMBL" id="FNNE01000010">
    <property type="protein sequence ID" value="SDX53858.1"/>
    <property type="molecule type" value="Genomic_DNA"/>
</dbReference>
<accession>A0A1H3CIY4</accession>
<dbReference type="Proteomes" id="UP000199675">
    <property type="component" value="Unassembled WGS sequence"/>
</dbReference>
<keyword evidence="1" id="KW-0812">Transmembrane</keyword>
<proteinExistence type="predicted"/>
<keyword evidence="1" id="KW-0472">Membrane</keyword>
<dbReference type="AlphaFoldDB" id="A0A1H3CIY4"/>
<dbReference type="RefSeq" id="WP_091812337.1">
    <property type="nucleotide sequence ID" value="NZ_FNNE01000004.1"/>
</dbReference>
<keyword evidence="4" id="KW-1185">Reference proteome</keyword>
<dbReference type="STRING" id="488533.SAMN04487960_10485"/>
<evidence type="ECO:0008006" key="5">
    <source>
        <dbReference type="Google" id="ProtNLM"/>
    </source>
</evidence>
<feature type="transmembrane region" description="Helical" evidence="1">
    <location>
        <begin position="96"/>
        <end position="117"/>
    </location>
</feature>
<dbReference type="InterPro" id="IPR046162">
    <property type="entry name" value="DUF6164"/>
</dbReference>
<evidence type="ECO:0000313" key="3">
    <source>
        <dbReference type="EMBL" id="SDX53858.1"/>
    </source>
</evidence>
<name>A0A1H3CIY4_9GAMM</name>
<evidence type="ECO:0000313" key="2">
    <source>
        <dbReference type="EMBL" id="SDW76898.1"/>
    </source>
</evidence>
<sequence length="119" mass="14071">MPHHLMNLRYVPDDEAEEIRQLFEQHGVPYYETPPSRWGISMGGFWVHDEDEAERARALLNDYQQQRQSAQRQRYQQDLLRGENRGIWQRIRQKPVTTLAAALAIVAILFLSLIPFIRI</sequence>
<evidence type="ECO:0000313" key="4">
    <source>
        <dbReference type="Proteomes" id="UP000199675"/>
    </source>
</evidence>
<dbReference type="CDD" id="cd00590">
    <property type="entry name" value="RRM_SF"/>
    <property type="match status" value="1"/>
</dbReference>
<dbReference type="Pfam" id="PF19661">
    <property type="entry name" value="DUF6164"/>
    <property type="match status" value="1"/>
</dbReference>
<organism evidence="3 4">
    <name type="scientific">Marinobacter mobilis</name>
    <dbReference type="NCBI Taxonomy" id="488533"/>
    <lineage>
        <taxon>Bacteria</taxon>
        <taxon>Pseudomonadati</taxon>
        <taxon>Pseudomonadota</taxon>
        <taxon>Gammaproteobacteria</taxon>
        <taxon>Pseudomonadales</taxon>
        <taxon>Marinobacteraceae</taxon>
        <taxon>Marinobacter</taxon>
    </lineage>
</organism>
<dbReference type="EMBL" id="FNNE01000004">
    <property type="protein sequence ID" value="SDW76898.1"/>
    <property type="molecule type" value="Genomic_DNA"/>
</dbReference>
<dbReference type="OrthoDB" id="5569385at2"/>
<protein>
    <recommendedName>
        <fullName evidence="5">Signal transducing protein</fullName>
    </recommendedName>
</protein>